<dbReference type="EMBL" id="AGUD01000017">
    <property type="protein sequence ID" value="EHN12605.1"/>
    <property type="molecule type" value="Genomic_DNA"/>
</dbReference>
<gene>
    <name evidence="8" type="ORF">PAI11_04890</name>
</gene>
<sequence length="104" mass="10970">MPDVARTRRLLNVIAVVALLDFLLLIPLVLGAVGAIDSDSFVGILGPIHGVGYLALLYLTAKGAGERRWGWWFPAITLVTAGPPGSLIGDVLLRRQLDAAPADA</sequence>
<feature type="transmembrane region" description="Helical" evidence="6">
    <location>
        <begin position="41"/>
        <end position="59"/>
    </location>
</feature>
<keyword evidence="4 6" id="KW-1133">Transmembrane helix</keyword>
<evidence type="ECO:0000313" key="8">
    <source>
        <dbReference type="EMBL" id="EHN12605.1"/>
    </source>
</evidence>
<evidence type="ECO:0000256" key="2">
    <source>
        <dbReference type="ARBA" id="ARBA00022475"/>
    </source>
</evidence>
<keyword evidence="5 6" id="KW-0472">Membrane</keyword>
<dbReference type="OrthoDB" id="5244779at2"/>
<dbReference type="GO" id="GO:0005886">
    <property type="term" value="C:plasma membrane"/>
    <property type="evidence" value="ECO:0007669"/>
    <property type="project" value="UniProtKB-SubCell"/>
</dbReference>
<evidence type="ECO:0000256" key="3">
    <source>
        <dbReference type="ARBA" id="ARBA00022692"/>
    </source>
</evidence>
<dbReference type="Pfam" id="PF12823">
    <property type="entry name" value="DUF3817"/>
    <property type="match status" value="1"/>
</dbReference>
<feature type="domain" description="DUF3817" evidence="7">
    <location>
        <begin position="12"/>
        <end position="84"/>
    </location>
</feature>
<comment type="caution">
    <text evidence="8">The sequence shown here is derived from an EMBL/GenBank/DDBJ whole genome shotgun (WGS) entry which is preliminary data.</text>
</comment>
<keyword evidence="9" id="KW-1185">Reference proteome</keyword>
<feature type="transmembrane region" description="Helical" evidence="6">
    <location>
        <begin position="12"/>
        <end position="35"/>
    </location>
</feature>
<keyword evidence="2" id="KW-1003">Cell membrane</keyword>
<evidence type="ECO:0000256" key="5">
    <source>
        <dbReference type="ARBA" id="ARBA00023136"/>
    </source>
</evidence>
<evidence type="ECO:0000256" key="4">
    <source>
        <dbReference type="ARBA" id="ARBA00022989"/>
    </source>
</evidence>
<protein>
    <recommendedName>
        <fullName evidence="7">DUF3817 domain-containing protein</fullName>
    </recommendedName>
</protein>
<evidence type="ECO:0000313" key="9">
    <source>
        <dbReference type="Proteomes" id="UP000005143"/>
    </source>
</evidence>
<reference evidence="8 9" key="1">
    <citation type="journal article" date="2013" name="Biodegradation">
        <title>Quantitative proteomic analysis of ibuprofen-degrading Patulibacter sp. strain I11.</title>
        <authorList>
            <person name="Almeida B."/>
            <person name="Kjeldal H."/>
            <person name="Lolas I."/>
            <person name="Knudsen A.D."/>
            <person name="Carvalho G."/>
            <person name="Nielsen K.L."/>
            <person name="Barreto Crespo M.T."/>
            <person name="Stensballe A."/>
            <person name="Nielsen J.L."/>
        </authorList>
    </citation>
    <scope>NUCLEOTIDE SEQUENCE [LARGE SCALE GENOMIC DNA]</scope>
    <source>
        <strain evidence="8 9">I11</strain>
    </source>
</reference>
<evidence type="ECO:0000256" key="6">
    <source>
        <dbReference type="SAM" id="Phobius"/>
    </source>
</evidence>
<keyword evidence="3 6" id="KW-0812">Transmembrane</keyword>
<dbReference type="AlphaFoldDB" id="H0E130"/>
<dbReference type="RefSeq" id="WP_007570511.1">
    <property type="nucleotide sequence ID" value="NZ_AGUD01000017.1"/>
</dbReference>
<proteinExistence type="predicted"/>
<evidence type="ECO:0000259" key="7">
    <source>
        <dbReference type="Pfam" id="PF12823"/>
    </source>
</evidence>
<dbReference type="Proteomes" id="UP000005143">
    <property type="component" value="Unassembled WGS sequence"/>
</dbReference>
<organism evidence="8 9">
    <name type="scientific">Patulibacter medicamentivorans</name>
    <dbReference type="NCBI Taxonomy" id="1097667"/>
    <lineage>
        <taxon>Bacteria</taxon>
        <taxon>Bacillati</taxon>
        <taxon>Actinomycetota</taxon>
        <taxon>Thermoleophilia</taxon>
        <taxon>Solirubrobacterales</taxon>
        <taxon>Patulibacteraceae</taxon>
        <taxon>Patulibacter</taxon>
    </lineage>
</organism>
<name>H0E130_9ACTN</name>
<dbReference type="InterPro" id="IPR023845">
    <property type="entry name" value="DUF3817_TM"/>
</dbReference>
<accession>H0E130</accession>
<evidence type="ECO:0000256" key="1">
    <source>
        <dbReference type="ARBA" id="ARBA00004651"/>
    </source>
</evidence>
<comment type="subcellular location">
    <subcellularLocation>
        <location evidence="1">Cell membrane</location>
        <topology evidence="1">Multi-pass membrane protein</topology>
    </subcellularLocation>
</comment>